<dbReference type="CDD" id="cd16917">
    <property type="entry name" value="HATPase_UhpB-NarQ-NarX-like"/>
    <property type="match status" value="1"/>
</dbReference>
<comment type="catalytic activity">
    <reaction evidence="1">
        <text>ATP + protein L-histidine = ADP + protein N-phospho-L-histidine.</text>
        <dbReference type="EC" id="2.7.13.3"/>
    </reaction>
</comment>
<comment type="caution">
    <text evidence="12">The sequence shown here is derived from an EMBL/GenBank/DDBJ whole genome shotgun (WGS) entry which is preliminary data.</text>
</comment>
<dbReference type="GO" id="GO:0016020">
    <property type="term" value="C:membrane"/>
    <property type="evidence" value="ECO:0007669"/>
    <property type="project" value="InterPro"/>
</dbReference>
<dbReference type="InterPro" id="IPR036890">
    <property type="entry name" value="HATPase_C_sf"/>
</dbReference>
<dbReference type="GO" id="GO:0000155">
    <property type="term" value="F:phosphorelay sensor kinase activity"/>
    <property type="evidence" value="ECO:0007669"/>
    <property type="project" value="InterPro"/>
</dbReference>
<keyword evidence="4" id="KW-0808">Transferase</keyword>
<dbReference type="GO" id="GO:0046983">
    <property type="term" value="F:protein dimerization activity"/>
    <property type="evidence" value="ECO:0007669"/>
    <property type="project" value="InterPro"/>
</dbReference>
<feature type="domain" description="Histidine kinase/HSP90-like ATPase" evidence="11">
    <location>
        <begin position="318"/>
        <end position="420"/>
    </location>
</feature>
<dbReference type="Gene3D" id="1.20.5.1930">
    <property type="match status" value="1"/>
</dbReference>
<keyword evidence="10" id="KW-0472">Membrane</keyword>
<protein>
    <recommendedName>
        <fullName evidence="2">histidine kinase</fullName>
        <ecNumber evidence="2">2.7.13.3</ecNumber>
    </recommendedName>
</protein>
<feature type="transmembrane region" description="Helical" evidence="10">
    <location>
        <begin position="141"/>
        <end position="161"/>
    </location>
</feature>
<organism evidence="12 13">
    <name type="scientific">Actinocatenispora rupis</name>
    <dbReference type="NCBI Taxonomy" id="519421"/>
    <lineage>
        <taxon>Bacteria</taxon>
        <taxon>Bacillati</taxon>
        <taxon>Actinomycetota</taxon>
        <taxon>Actinomycetes</taxon>
        <taxon>Micromonosporales</taxon>
        <taxon>Micromonosporaceae</taxon>
        <taxon>Actinocatenispora</taxon>
    </lineage>
</organism>
<accession>A0A8J3N8L6</accession>
<evidence type="ECO:0000256" key="7">
    <source>
        <dbReference type="ARBA" id="ARBA00022840"/>
    </source>
</evidence>
<feature type="transmembrane region" description="Helical" evidence="10">
    <location>
        <begin position="62"/>
        <end position="81"/>
    </location>
</feature>
<dbReference type="SUPFAM" id="SSF55874">
    <property type="entry name" value="ATPase domain of HSP90 chaperone/DNA topoisomerase II/histidine kinase"/>
    <property type="match status" value="1"/>
</dbReference>
<reference evidence="12" key="1">
    <citation type="submission" date="2021-01" db="EMBL/GenBank/DDBJ databases">
        <title>Whole genome shotgun sequence of Actinocatenispora rupis NBRC 107355.</title>
        <authorList>
            <person name="Komaki H."/>
            <person name="Tamura T."/>
        </authorList>
    </citation>
    <scope>NUCLEOTIDE SEQUENCE</scope>
    <source>
        <strain evidence="12">NBRC 107355</strain>
    </source>
</reference>
<dbReference type="SMART" id="SM00387">
    <property type="entry name" value="HATPase_c"/>
    <property type="match status" value="1"/>
</dbReference>
<dbReference type="Pfam" id="PF02518">
    <property type="entry name" value="HATPase_c"/>
    <property type="match status" value="1"/>
</dbReference>
<proteinExistence type="predicted"/>
<feature type="transmembrane region" description="Helical" evidence="10">
    <location>
        <begin position="87"/>
        <end position="106"/>
    </location>
</feature>
<dbReference type="Pfam" id="PF07730">
    <property type="entry name" value="HisKA_3"/>
    <property type="match status" value="1"/>
</dbReference>
<evidence type="ECO:0000256" key="6">
    <source>
        <dbReference type="ARBA" id="ARBA00022777"/>
    </source>
</evidence>
<keyword evidence="10" id="KW-1133">Transmembrane helix</keyword>
<evidence type="ECO:0000256" key="4">
    <source>
        <dbReference type="ARBA" id="ARBA00022679"/>
    </source>
</evidence>
<dbReference type="InterPro" id="IPR003594">
    <property type="entry name" value="HATPase_dom"/>
</dbReference>
<dbReference type="InterPro" id="IPR011712">
    <property type="entry name" value="Sig_transdc_His_kin_sub3_dim/P"/>
</dbReference>
<evidence type="ECO:0000256" key="2">
    <source>
        <dbReference type="ARBA" id="ARBA00012438"/>
    </source>
</evidence>
<evidence type="ECO:0000313" key="13">
    <source>
        <dbReference type="Proteomes" id="UP000612808"/>
    </source>
</evidence>
<evidence type="ECO:0000256" key="3">
    <source>
        <dbReference type="ARBA" id="ARBA00022553"/>
    </source>
</evidence>
<dbReference type="AlphaFoldDB" id="A0A8J3N8L6"/>
<evidence type="ECO:0000256" key="10">
    <source>
        <dbReference type="SAM" id="Phobius"/>
    </source>
</evidence>
<evidence type="ECO:0000256" key="1">
    <source>
        <dbReference type="ARBA" id="ARBA00000085"/>
    </source>
</evidence>
<dbReference type="Proteomes" id="UP000612808">
    <property type="component" value="Unassembled WGS sequence"/>
</dbReference>
<evidence type="ECO:0000256" key="8">
    <source>
        <dbReference type="ARBA" id="ARBA00023012"/>
    </source>
</evidence>
<keyword evidence="6" id="KW-0418">Kinase</keyword>
<keyword evidence="8" id="KW-0902">Two-component regulatory system</keyword>
<feature type="transmembrane region" description="Helical" evidence="10">
    <location>
        <begin position="12"/>
        <end position="31"/>
    </location>
</feature>
<evidence type="ECO:0000313" key="12">
    <source>
        <dbReference type="EMBL" id="GID10221.1"/>
    </source>
</evidence>
<dbReference type="EMBL" id="BOMB01000006">
    <property type="protein sequence ID" value="GID10221.1"/>
    <property type="molecule type" value="Genomic_DNA"/>
</dbReference>
<keyword evidence="13" id="KW-1185">Reference proteome</keyword>
<evidence type="ECO:0000256" key="9">
    <source>
        <dbReference type="SAM" id="MobiDB-lite"/>
    </source>
</evidence>
<dbReference type="Gene3D" id="3.30.565.10">
    <property type="entry name" value="Histidine kinase-like ATPase, C-terminal domain"/>
    <property type="match status" value="1"/>
</dbReference>
<name>A0A8J3N8L6_9ACTN</name>
<dbReference type="EC" id="2.7.13.3" evidence="2"/>
<keyword evidence="3" id="KW-0597">Phosphoprotein</keyword>
<sequence>MRTVTTPGRLDVVTAAGLAAVLVPVTCFVAVTGQAPASAAVMVLGAVAAHAAVAFRRVAPVAALAAGCAGCLVMLLAAVLARPSGPVLLAPSLVVFPVALYSFIAWVPARRAVTALVVGGTVGLAGATVLALAWRQPGLPVGYRLVALVAVVALAASIGLYRRTQLAYVAALRDRARYAEADRERRAEQAAHAERTRIAREIHDVVSHSLAVMVSQAQGGQFAVRSDPGRAGGILTTIADTGRQALGDMRGLLGVLRADGPVGPGADRPADPQSDTARTADGPQPQLSDLPALLDRTEAAGLAITRTVTGRPGTLSPAGELAAYRLVQEALTNTLKHAGPGRRAEVRLGWGRRELTIEVRDDGPGRVPTRAPSTHAPTPDVAGHGLAGMRERITAFGGTVMAGSASDGGFRVVASLPYHTGEESGP</sequence>
<keyword evidence="10" id="KW-0812">Transmembrane</keyword>
<dbReference type="PANTHER" id="PTHR24421">
    <property type="entry name" value="NITRATE/NITRITE SENSOR PROTEIN NARX-RELATED"/>
    <property type="match status" value="1"/>
</dbReference>
<evidence type="ECO:0000259" key="11">
    <source>
        <dbReference type="SMART" id="SM00387"/>
    </source>
</evidence>
<dbReference type="InterPro" id="IPR050482">
    <property type="entry name" value="Sensor_HK_TwoCompSys"/>
</dbReference>
<gene>
    <name evidence="12" type="ORF">Aru02nite_11100</name>
</gene>
<keyword evidence="7" id="KW-0067">ATP-binding</keyword>
<evidence type="ECO:0000256" key="5">
    <source>
        <dbReference type="ARBA" id="ARBA00022741"/>
    </source>
</evidence>
<keyword evidence="5" id="KW-0547">Nucleotide-binding</keyword>
<feature type="region of interest" description="Disordered" evidence="9">
    <location>
        <begin position="257"/>
        <end position="291"/>
    </location>
</feature>
<dbReference type="PANTHER" id="PTHR24421:SF10">
    <property type="entry name" value="NITRATE_NITRITE SENSOR PROTEIN NARQ"/>
    <property type="match status" value="1"/>
</dbReference>
<feature type="transmembrane region" description="Helical" evidence="10">
    <location>
        <begin position="113"/>
        <end position="135"/>
    </location>
</feature>
<feature type="region of interest" description="Disordered" evidence="9">
    <location>
        <begin position="360"/>
        <end position="384"/>
    </location>
</feature>
<dbReference type="GO" id="GO:0005524">
    <property type="term" value="F:ATP binding"/>
    <property type="evidence" value="ECO:0007669"/>
    <property type="project" value="UniProtKB-KW"/>
</dbReference>